<evidence type="ECO:0000259" key="8">
    <source>
        <dbReference type="SMART" id="SM00663"/>
    </source>
</evidence>
<dbReference type="InterPro" id="IPR045867">
    <property type="entry name" value="DNA-dir_RpoC_beta_prime"/>
</dbReference>
<evidence type="ECO:0000256" key="5">
    <source>
        <dbReference type="ARBA" id="ARBA00023163"/>
    </source>
</evidence>
<organism evidence="9">
    <name type="scientific">marine sediment metagenome</name>
    <dbReference type="NCBI Taxonomy" id="412755"/>
    <lineage>
        <taxon>unclassified sequences</taxon>
        <taxon>metagenomes</taxon>
        <taxon>ecological metagenomes</taxon>
    </lineage>
</organism>
<keyword evidence="2" id="KW-0240">DNA-directed RNA polymerase</keyword>
<evidence type="ECO:0000256" key="3">
    <source>
        <dbReference type="ARBA" id="ARBA00022679"/>
    </source>
</evidence>
<feature type="coiled-coil region" evidence="7">
    <location>
        <begin position="25"/>
        <end position="70"/>
    </location>
</feature>
<feature type="domain" description="RNA polymerase N-terminal" evidence="8">
    <location>
        <begin position="150"/>
        <end position="266"/>
    </location>
</feature>
<feature type="non-terminal residue" evidence="9">
    <location>
        <position position="266"/>
    </location>
</feature>
<keyword evidence="4" id="KW-0548">Nucleotidyltransferase</keyword>
<proteinExistence type="predicted"/>
<dbReference type="EMBL" id="BARW01022912">
    <property type="protein sequence ID" value="GAI89808.1"/>
    <property type="molecule type" value="Genomic_DNA"/>
</dbReference>
<dbReference type="PANTHER" id="PTHR19376:SF54">
    <property type="entry name" value="DNA-DIRECTED RNA POLYMERASE SUBUNIT BETA"/>
    <property type="match status" value="1"/>
</dbReference>
<protein>
    <recommendedName>
        <fullName evidence="1">DNA-directed RNA polymerase</fullName>
        <ecNumber evidence="1">2.7.7.6</ecNumber>
    </recommendedName>
</protein>
<dbReference type="InterPro" id="IPR006592">
    <property type="entry name" value="RNA_pol_N"/>
</dbReference>
<name>X1SA11_9ZZZZ</name>
<keyword evidence="5" id="KW-0804">Transcription</keyword>
<dbReference type="SMART" id="SM00663">
    <property type="entry name" value="RPOLA_N"/>
    <property type="match status" value="1"/>
</dbReference>
<dbReference type="AlphaFoldDB" id="X1SA11"/>
<dbReference type="GO" id="GO:0006351">
    <property type="term" value="P:DNA-templated transcription"/>
    <property type="evidence" value="ECO:0007669"/>
    <property type="project" value="InterPro"/>
</dbReference>
<dbReference type="Pfam" id="PF04997">
    <property type="entry name" value="RNA_pol_Rpb1_1"/>
    <property type="match status" value="1"/>
</dbReference>
<keyword evidence="7" id="KW-0175">Coiled coil</keyword>
<dbReference type="EC" id="2.7.7.6" evidence="1"/>
<evidence type="ECO:0000256" key="2">
    <source>
        <dbReference type="ARBA" id="ARBA00022478"/>
    </source>
</evidence>
<comment type="catalytic activity">
    <reaction evidence="6">
        <text>RNA(n) + a ribonucleoside 5'-triphosphate = RNA(n+1) + diphosphate</text>
        <dbReference type="Rhea" id="RHEA:21248"/>
        <dbReference type="Rhea" id="RHEA-COMP:14527"/>
        <dbReference type="Rhea" id="RHEA-COMP:17342"/>
        <dbReference type="ChEBI" id="CHEBI:33019"/>
        <dbReference type="ChEBI" id="CHEBI:61557"/>
        <dbReference type="ChEBI" id="CHEBI:140395"/>
        <dbReference type="EC" id="2.7.7.6"/>
    </reaction>
</comment>
<accession>X1SA11</accession>
<evidence type="ECO:0000313" key="9">
    <source>
        <dbReference type="EMBL" id="GAI89808.1"/>
    </source>
</evidence>
<keyword evidence="3" id="KW-0808">Transferase</keyword>
<evidence type="ECO:0000256" key="6">
    <source>
        <dbReference type="ARBA" id="ARBA00048552"/>
    </source>
</evidence>
<dbReference type="InterPro" id="IPR007080">
    <property type="entry name" value="RNA_pol_Rpb1_1"/>
</dbReference>
<reference evidence="9" key="1">
    <citation type="journal article" date="2014" name="Front. Microbiol.">
        <title>High frequency of phylogenetically diverse reductive dehalogenase-homologous genes in deep subseafloor sedimentary metagenomes.</title>
        <authorList>
            <person name="Kawai M."/>
            <person name="Futagami T."/>
            <person name="Toyoda A."/>
            <person name="Takaki Y."/>
            <person name="Nishi S."/>
            <person name="Hori S."/>
            <person name="Arai W."/>
            <person name="Tsubouchi T."/>
            <person name="Morono Y."/>
            <person name="Uchiyama I."/>
            <person name="Ito T."/>
            <person name="Fujiyama A."/>
            <person name="Inagaki F."/>
            <person name="Takami H."/>
        </authorList>
    </citation>
    <scope>NUCLEOTIDE SEQUENCE</scope>
    <source>
        <strain evidence="9">Expedition CK06-06</strain>
    </source>
</reference>
<dbReference type="PANTHER" id="PTHR19376">
    <property type="entry name" value="DNA-DIRECTED RNA POLYMERASE"/>
    <property type="match status" value="1"/>
</dbReference>
<dbReference type="GO" id="GO:0003899">
    <property type="term" value="F:DNA-directed RNA polymerase activity"/>
    <property type="evidence" value="ECO:0007669"/>
    <property type="project" value="UniProtKB-EC"/>
</dbReference>
<dbReference type="GO" id="GO:0003677">
    <property type="term" value="F:DNA binding"/>
    <property type="evidence" value="ECO:0007669"/>
    <property type="project" value="InterPro"/>
</dbReference>
<feature type="non-terminal residue" evidence="9">
    <location>
        <position position="1"/>
    </location>
</feature>
<evidence type="ECO:0000256" key="7">
    <source>
        <dbReference type="SAM" id="Coils"/>
    </source>
</evidence>
<comment type="caution">
    <text evidence="9">The sequence shown here is derived from an EMBL/GenBank/DDBJ whole genome shotgun (WGS) entry which is preliminary data.</text>
</comment>
<gene>
    <name evidence="9" type="ORF">S12H4_38119</name>
</gene>
<evidence type="ECO:0000256" key="4">
    <source>
        <dbReference type="ARBA" id="ARBA00022695"/>
    </source>
</evidence>
<sequence length="266" mass="30869">LLDLSPRSLERVIYFAQHLVTDVDETAKQQSIQQLQEERQQVSQREDIAIEERTQLDREIEDKIEELEELHPQKLLTDTKYRELKKKHGTLFEADTGAQAILTILRKLDLQEVHSLLHDEINSASGQRRKKAIKRLQVVEAFRRSGSKPEWMILTVLPVLPPDLRPIVQLDGRRFATSDLNDLYRRVINRNNRLKRLLEVGAPEIIIHNEKRMLQEAVDSLIDNGRQRRAITGAGNRPLQSRSDVLRGKQGRFRQNLLGKRVDYSG</sequence>
<dbReference type="SUPFAM" id="SSF64484">
    <property type="entry name" value="beta and beta-prime subunits of DNA dependent RNA-polymerase"/>
    <property type="match status" value="1"/>
</dbReference>
<dbReference type="GO" id="GO:0000428">
    <property type="term" value="C:DNA-directed RNA polymerase complex"/>
    <property type="evidence" value="ECO:0007669"/>
    <property type="project" value="UniProtKB-KW"/>
</dbReference>
<evidence type="ECO:0000256" key="1">
    <source>
        <dbReference type="ARBA" id="ARBA00012418"/>
    </source>
</evidence>